<dbReference type="Pfam" id="PF01731">
    <property type="entry name" value="Arylesterase"/>
    <property type="match status" value="1"/>
</dbReference>
<keyword evidence="6" id="KW-1185">Reference proteome</keyword>
<dbReference type="InterPro" id="IPR051288">
    <property type="entry name" value="Serum_paraoxonase/arylesterase"/>
</dbReference>
<evidence type="ECO:0008006" key="7">
    <source>
        <dbReference type="Google" id="ProtNLM"/>
    </source>
</evidence>
<dbReference type="PANTHER" id="PTHR11799">
    <property type="entry name" value="PARAOXONASE"/>
    <property type="match status" value="1"/>
</dbReference>
<keyword evidence="2" id="KW-0378">Hydrolase</keyword>
<gene>
    <name evidence="5" type="ORF">EMA8858_01959</name>
</gene>
<dbReference type="InterPro" id="IPR002640">
    <property type="entry name" value="Arylesterase"/>
</dbReference>
<comment type="caution">
    <text evidence="5">The sequence shown here is derived from an EMBL/GenBank/DDBJ whole genome shotgun (WGS) entry which is preliminary data.</text>
</comment>
<evidence type="ECO:0000256" key="4">
    <source>
        <dbReference type="ARBA" id="ARBA00023180"/>
    </source>
</evidence>
<evidence type="ECO:0000256" key="3">
    <source>
        <dbReference type="ARBA" id="ARBA00023157"/>
    </source>
</evidence>
<dbReference type="SUPFAM" id="SSF63829">
    <property type="entry name" value="Calcium-dependent phosphotriesterase"/>
    <property type="match status" value="1"/>
</dbReference>
<dbReference type="PANTHER" id="PTHR11799:SF12">
    <property type="entry name" value="PARAOXONASE-RELATED"/>
    <property type="match status" value="1"/>
</dbReference>
<dbReference type="RefSeq" id="WP_238806374.1">
    <property type="nucleotide sequence ID" value="NZ_CAKLPY010000001.1"/>
</dbReference>
<comment type="similarity">
    <text evidence="1">Belongs to the paraoxonase family.</text>
</comment>
<keyword evidence="4" id="KW-0325">Glycoprotein</keyword>
<evidence type="ECO:0000313" key="5">
    <source>
        <dbReference type="EMBL" id="CAH0995831.1"/>
    </source>
</evidence>
<dbReference type="EMBL" id="CAKLPY010000001">
    <property type="protein sequence ID" value="CAH0995831.1"/>
    <property type="molecule type" value="Genomic_DNA"/>
</dbReference>
<proteinExistence type="inferred from homology"/>
<dbReference type="Gene3D" id="2.120.10.30">
    <property type="entry name" value="TolB, C-terminal domain"/>
    <property type="match status" value="1"/>
</dbReference>
<protein>
    <recommendedName>
        <fullName evidence="7">Arylesterase</fullName>
    </recommendedName>
</protein>
<evidence type="ECO:0000256" key="1">
    <source>
        <dbReference type="ARBA" id="ARBA00008595"/>
    </source>
</evidence>
<accession>A0ABM9APR1</accession>
<keyword evidence="3" id="KW-1015">Disulfide bond</keyword>
<name>A0ABM9APR1_9BACT</name>
<sequence length="346" mass="37945">MKTWLKIVIGIVVIIVFFVGKTLTNAGFFTKIEPHFDGKTVEINGFHGAEDITIDKAKGLALISASDFSPFLPNGAIYLLNLNENSPKPIKLTDKLPFDDFHPHGISLYKALNGDKILFVVNHRKVGDFIEIFQFTDSTLIHRESITDPLFVSPNDVVGVGERKFYVTNDHDEEISNWRAKKDLLQIASGNVCYFDGGKASILASGFLYANGVNVSLDGKKLFTSATTGQKIIVFDRDITTGVLTKTDEIPVRGADNIELDEVGNLWVGCHPKLLAFLAHSKDHSKPSPSEIIKIAYKAKSDFTLKSIYLNDGKPVSGSSVGAVFGDKLLIGTVFENKVLLGTLKK</sequence>
<organism evidence="5 6">
    <name type="scientific">Emticicia aquatica</name>
    <dbReference type="NCBI Taxonomy" id="1681835"/>
    <lineage>
        <taxon>Bacteria</taxon>
        <taxon>Pseudomonadati</taxon>
        <taxon>Bacteroidota</taxon>
        <taxon>Cytophagia</taxon>
        <taxon>Cytophagales</taxon>
        <taxon>Leadbetterellaceae</taxon>
        <taxon>Emticicia</taxon>
    </lineage>
</organism>
<reference evidence="5" key="1">
    <citation type="submission" date="2021-12" db="EMBL/GenBank/DDBJ databases">
        <authorList>
            <person name="Rodrigo-Torres L."/>
            <person name="Arahal R. D."/>
            <person name="Lucena T."/>
        </authorList>
    </citation>
    <scope>NUCLEOTIDE SEQUENCE</scope>
    <source>
        <strain evidence="5">CECT 8858</strain>
    </source>
</reference>
<evidence type="ECO:0000313" key="6">
    <source>
        <dbReference type="Proteomes" id="UP000837932"/>
    </source>
</evidence>
<dbReference type="InterPro" id="IPR011042">
    <property type="entry name" value="6-blade_b-propeller_TolB-like"/>
</dbReference>
<dbReference type="Proteomes" id="UP000837932">
    <property type="component" value="Unassembled WGS sequence"/>
</dbReference>
<evidence type="ECO:0000256" key="2">
    <source>
        <dbReference type="ARBA" id="ARBA00022801"/>
    </source>
</evidence>